<evidence type="ECO:0000313" key="2">
    <source>
        <dbReference type="EMBL" id="SVB46438.1"/>
    </source>
</evidence>
<dbReference type="GO" id="GO:0005737">
    <property type="term" value="C:cytoplasm"/>
    <property type="evidence" value="ECO:0007669"/>
    <property type="project" value="TreeGrafter"/>
</dbReference>
<dbReference type="InterPro" id="IPR009091">
    <property type="entry name" value="RCC1/BLIP-II"/>
</dbReference>
<gene>
    <name evidence="2" type="ORF">METZ01_LOCUS199292</name>
</gene>
<dbReference type="InterPro" id="IPR003961">
    <property type="entry name" value="FN3_dom"/>
</dbReference>
<dbReference type="InterPro" id="IPR051553">
    <property type="entry name" value="Ran_GTPase-activating"/>
</dbReference>
<dbReference type="CDD" id="cd00063">
    <property type="entry name" value="FN3"/>
    <property type="match status" value="1"/>
</dbReference>
<organism evidence="2">
    <name type="scientific">marine metagenome</name>
    <dbReference type="NCBI Taxonomy" id="408172"/>
    <lineage>
        <taxon>unclassified sequences</taxon>
        <taxon>metagenomes</taxon>
        <taxon>ecological metagenomes</taxon>
    </lineage>
</organism>
<dbReference type="GO" id="GO:0005085">
    <property type="term" value="F:guanyl-nucleotide exchange factor activity"/>
    <property type="evidence" value="ECO:0007669"/>
    <property type="project" value="TreeGrafter"/>
</dbReference>
<dbReference type="PANTHER" id="PTHR45982:SF1">
    <property type="entry name" value="REGULATOR OF CHROMOSOME CONDENSATION"/>
    <property type="match status" value="1"/>
</dbReference>
<dbReference type="Pfam" id="PF13540">
    <property type="entry name" value="RCC1_2"/>
    <property type="match status" value="2"/>
</dbReference>
<dbReference type="AlphaFoldDB" id="A0A382E6X2"/>
<reference evidence="2" key="1">
    <citation type="submission" date="2018-05" db="EMBL/GenBank/DDBJ databases">
        <authorList>
            <person name="Lanie J.A."/>
            <person name="Ng W.-L."/>
            <person name="Kazmierczak K.M."/>
            <person name="Andrzejewski T.M."/>
            <person name="Davidsen T.M."/>
            <person name="Wayne K.J."/>
            <person name="Tettelin H."/>
            <person name="Glass J.I."/>
            <person name="Rusch D."/>
            <person name="Podicherti R."/>
            <person name="Tsui H.-C.T."/>
            <person name="Winkler M.E."/>
        </authorList>
    </citation>
    <scope>NUCLEOTIDE SEQUENCE</scope>
</reference>
<evidence type="ECO:0000259" key="1">
    <source>
        <dbReference type="PROSITE" id="PS50853"/>
    </source>
</evidence>
<dbReference type="SUPFAM" id="SSF50985">
    <property type="entry name" value="RCC1/BLIP-II"/>
    <property type="match status" value="1"/>
</dbReference>
<feature type="domain" description="Fibronectin type-III" evidence="1">
    <location>
        <begin position="123"/>
        <end position="175"/>
    </location>
</feature>
<dbReference type="PANTHER" id="PTHR45982">
    <property type="entry name" value="REGULATOR OF CHROMOSOME CONDENSATION"/>
    <property type="match status" value="1"/>
</dbReference>
<dbReference type="Gene3D" id="2.130.10.30">
    <property type="entry name" value="Regulator of chromosome condensation 1/beta-lactamase-inhibitor protein II"/>
    <property type="match status" value="1"/>
</dbReference>
<sequence>VNLGTNKTATAISAGGSHTCALLNDSTVKCWGLNIFGGLGRDNTINVGDTSGEMAALAAVNLGTNQTAIAINAGQYHSCAVLNEGNVKCWGLNSFGQLGKDSTANLGDGSGEMAALAEVALAAPSAPTSVTVVAGYQSVTVSWTAPSNTGQSPISGYTATASNSGGSCTTTLTSC</sequence>
<proteinExistence type="predicted"/>
<dbReference type="PROSITE" id="PS50853">
    <property type="entry name" value="FN3"/>
    <property type="match status" value="1"/>
</dbReference>
<name>A0A382E6X2_9ZZZZ</name>
<protein>
    <recommendedName>
        <fullName evidence="1">Fibronectin type-III domain-containing protein</fullName>
    </recommendedName>
</protein>
<accession>A0A382E6X2</accession>
<dbReference type="EMBL" id="UINC01043020">
    <property type="protein sequence ID" value="SVB46438.1"/>
    <property type="molecule type" value="Genomic_DNA"/>
</dbReference>
<feature type="non-terminal residue" evidence="2">
    <location>
        <position position="1"/>
    </location>
</feature>
<feature type="non-terminal residue" evidence="2">
    <location>
        <position position="175"/>
    </location>
</feature>